<keyword evidence="3" id="KW-0472">Membrane</keyword>
<dbReference type="AlphaFoldDB" id="A0A6F8T1S6"/>
<organism evidence="4 5">
    <name type="scientific">Legionella antarctica</name>
    <dbReference type="NCBI Taxonomy" id="2708020"/>
    <lineage>
        <taxon>Bacteria</taxon>
        <taxon>Pseudomonadati</taxon>
        <taxon>Pseudomonadota</taxon>
        <taxon>Gammaproteobacteria</taxon>
        <taxon>Legionellales</taxon>
        <taxon>Legionellaceae</taxon>
        <taxon>Legionella</taxon>
    </lineage>
</organism>
<feature type="coiled-coil region" evidence="1">
    <location>
        <begin position="153"/>
        <end position="243"/>
    </location>
</feature>
<keyword evidence="3" id="KW-1133">Transmembrane helix</keyword>
<protein>
    <submittedName>
        <fullName evidence="4">Membrane protein</fullName>
    </submittedName>
</protein>
<evidence type="ECO:0000256" key="3">
    <source>
        <dbReference type="SAM" id="Phobius"/>
    </source>
</evidence>
<proteinExistence type="predicted"/>
<dbReference type="EMBL" id="AP022839">
    <property type="protein sequence ID" value="BCA94634.1"/>
    <property type="molecule type" value="Genomic_DNA"/>
</dbReference>
<dbReference type="Proteomes" id="UP000502894">
    <property type="component" value="Chromosome"/>
</dbReference>
<evidence type="ECO:0000256" key="2">
    <source>
        <dbReference type="SAM" id="MobiDB-lite"/>
    </source>
</evidence>
<name>A0A6F8T1S6_9GAMM</name>
<sequence length="401" mass="45903">MTGTTGNTTQEEKMSRDSLSENSEHLSKNINQILVTQHNVEQIKKNIERLIEAQAQNPSLFSRISQYWGTLPLWKKISAGVILIAPTLIIGIAAQVPVLLTICFFTLFTYSLFSYLFDNHHNQNEANAHRLQKSISSLVDTLESVIVSLTLLHEQLAEQIELFQQENEHLTLQISQLTEQIVTLSNQTKQLMETEHNLRTTQKELEQSSKTLESSLTQQSELLQKSQKKLVKVTQDYEKTQSELSEKVIELSHIKVAMNLAVEKAKHTVGTLQGTVEMLTNNVIADGERRSSFQQRLNDFLNNKEKSFDQVAERICDAEHKLAFLSERLKDCNLRYQELLDQQEHHVERLQGIKERPLPEHQTRILNQATNLNILGIYAVDVPLSQPDTEFTPYNKTTLVH</sequence>
<evidence type="ECO:0000313" key="5">
    <source>
        <dbReference type="Proteomes" id="UP000502894"/>
    </source>
</evidence>
<keyword evidence="1" id="KW-0175">Coiled coil</keyword>
<dbReference type="NCBIfam" id="NF043058">
    <property type="entry name" value="T4SS_LegC2C7"/>
    <property type="match status" value="1"/>
</dbReference>
<feature type="region of interest" description="Disordered" evidence="2">
    <location>
        <begin position="1"/>
        <end position="21"/>
    </location>
</feature>
<keyword evidence="3" id="KW-0812">Transmembrane</keyword>
<feature type="transmembrane region" description="Helical" evidence="3">
    <location>
        <begin position="73"/>
        <end position="92"/>
    </location>
</feature>
<evidence type="ECO:0000256" key="1">
    <source>
        <dbReference type="SAM" id="Coils"/>
    </source>
</evidence>
<accession>A0A6F8T1S6</accession>
<feature type="compositionally biased region" description="Basic and acidic residues" evidence="2">
    <location>
        <begin position="10"/>
        <end position="21"/>
    </location>
</feature>
<keyword evidence="5" id="KW-1185">Reference proteome</keyword>
<gene>
    <name evidence="4" type="primary">legC7_2</name>
    <name evidence="4" type="ORF">TUM19329_09950</name>
</gene>
<dbReference type="RefSeq" id="WP_173236471.1">
    <property type="nucleotide sequence ID" value="NZ_AP022839.1"/>
</dbReference>
<dbReference type="InterPro" id="IPR049966">
    <property type="entry name" value="T4SS_LegC2C7"/>
</dbReference>
<evidence type="ECO:0000313" key="4">
    <source>
        <dbReference type="EMBL" id="BCA94634.1"/>
    </source>
</evidence>
<reference evidence="4" key="1">
    <citation type="journal article" date="2020" name="Microbiol. Resour. Announc.">
        <title>Complete Genome Sequence of Novel Psychrotolerant Legionella Strain TUM19329, Isolated from Antarctic Lake Sediment.</title>
        <authorList>
            <person name="Shimada S."/>
            <person name="Nakai R."/>
            <person name="Aoki K."/>
            <person name="Shimoeda N."/>
            <person name="Ohno G."/>
            <person name="Miyazaki Y."/>
            <person name="Kudoh S."/>
            <person name="Imura S."/>
            <person name="Watanabe K."/>
            <person name="Ishii Y."/>
            <person name="Tateda K."/>
        </authorList>
    </citation>
    <scope>NUCLEOTIDE SEQUENCE [LARGE SCALE GENOMIC DNA]</scope>
    <source>
        <strain evidence="4">TUM19329</strain>
    </source>
</reference>
<dbReference type="KEGG" id="lant:TUM19329_09950"/>